<dbReference type="Proteomes" id="UP000887566">
    <property type="component" value="Unplaced"/>
</dbReference>
<reference evidence="3" key="1">
    <citation type="submission" date="2022-11" db="UniProtKB">
        <authorList>
            <consortium name="WormBaseParasite"/>
        </authorList>
    </citation>
    <scope>IDENTIFICATION</scope>
</reference>
<accession>A0A914WTA8</accession>
<evidence type="ECO:0000313" key="3">
    <source>
        <dbReference type="WBParaSite" id="PSAMB.scaffold516size48483.g6703.t1"/>
    </source>
</evidence>
<keyword evidence="2" id="KW-1185">Reference proteome</keyword>
<feature type="region of interest" description="Disordered" evidence="1">
    <location>
        <begin position="97"/>
        <end position="116"/>
    </location>
</feature>
<feature type="region of interest" description="Disordered" evidence="1">
    <location>
        <begin position="1"/>
        <end position="39"/>
    </location>
</feature>
<name>A0A914WTA8_9BILA</name>
<evidence type="ECO:0000256" key="1">
    <source>
        <dbReference type="SAM" id="MobiDB-lite"/>
    </source>
</evidence>
<proteinExistence type="predicted"/>
<organism evidence="2 3">
    <name type="scientific">Plectus sambesii</name>
    <dbReference type="NCBI Taxonomy" id="2011161"/>
    <lineage>
        <taxon>Eukaryota</taxon>
        <taxon>Metazoa</taxon>
        <taxon>Ecdysozoa</taxon>
        <taxon>Nematoda</taxon>
        <taxon>Chromadorea</taxon>
        <taxon>Plectida</taxon>
        <taxon>Plectina</taxon>
        <taxon>Plectoidea</taxon>
        <taxon>Plectidae</taxon>
        <taxon>Plectus</taxon>
    </lineage>
</organism>
<dbReference type="AlphaFoldDB" id="A0A914WTA8"/>
<protein>
    <submittedName>
        <fullName evidence="3">Uncharacterized protein</fullName>
    </submittedName>
</protein>
<feature type="compositionally biased region" description="Low complexity" evidence="1">
    <location>
        <begin position="18"/>
        <end position="28"/>
    </location>
</feature>
<dbReference type="WBParaSite" id="PSAMB.scaffold516size48483.g6703.t1">
    <property type="protein sequence ID" value="PSAMB.scaffold516size48483.g6703.t1"/>
    <property type="gene ID" value="PSAMB.scaffold516size48483.g6703"/>
</dbReference>
<evidence type="ECO:0000313" key="2">
    <source>
        <dbReference type="Proteomes" id="UP000887566"/>
    </source>
</evidence>
<feature type="compositionally biased region" description="Basic and acidic residues" evidence="1">
    <location>
        <begin position="107"/>
        <end position="116"/>
    </location>
</feature>
<sequence length="116" mass="12872">MTGRRVPTTTATDPPPRSSSSLAPAGRGRVSDRAPRQTRTYFAPSAADRFLLSRALLLPPTPTSPPFYLPLCSMLSKFGSHSLPPLCRLRLLSRWHKTRRGTPSTNHDSRPFFDPT</sequence>